<keyword evidence="7 10" id="KW-0808">Transferase</keyword>
<keyword evidence="9 10" id="KW-0119">Carbohydrate metabolism</keyword>
<evidence type="ECO:0000256" key="11">
    <source>
        <dbReference type="PIRSR" id="PIRSR000463-1"/>
    </source>
</evidence>
<dbReference type="FunFam" id="3.20.20.80:FF:000003">
    <property type="entry name" value="1,4-alpha-glucan branching enzyme GlgB"/>
    <property type="match status" value="1"/>
</dbReference>
<evidence type="ECO:0000256" key="3">
    <source>
        <dbReference type="ARBA" id="ARBA00004964"/>
    </source>
</evidence>
<evidence type="ECO:0000259" key="13">
    <source>
        <dbReference type="SMART" id="SM00642"/>
    </source>
</evidence>
<evidence type="ECO:0000256" key="12">
    <source>
        <dbReference type="SAM" id="MobiDB-lite"/>
    </source>
</evidence>
<dbReference type="UniPathway" id="UPA00164"/>
<dbReference type="PANTHER" id="PTHR43651">
    <property type="entry name" value="1,4-ALPHA-GLUCAN-BRANCHING ENZYME"/>
    <property type="match status" value="1"/>
</dbReference>
<dbReference type="GO" id="GO:0003844">
    <property type="term" value="F:1,4-alpha-glucan branching enzyme activity"/>
    <property type="evidence" value="ECO:0007669"/>
    <property type="project" value="UniProtKB-UniRule"/>
</dbReference>
<sequence length="729" mass="83556">MAGYPDQDVITALVAGHYADPFSLLGMHHTEAGLVVRALLPDASAVTVIEAKNGRRVTDLNCDDPRGFFSALIPRRKNPFHYRLAVTWHEHTYLIEDPYRFGPLLQDIDSWLLAEGTHLRPWERLGAHPEVLDDVAGMRFAVWAPNARRVSVVGEFNFWDGRRHPMRQRRENGIWELFLPAVTVGQLYKYEIIDCHGQTRLKADPYAFEAQMRPDTASLTRGLPPPADPPDAARRQANGMNQPIAIYEVHLGSWRRHAENNFWLSYLELAEQLVGYVKYMGFTHIELLPINEHPFDGSWGYQPLGIYAPTRRFGTPEDFRTLITAAHQAGLNVLLDWVPGHFPSDEFGLAHFDGTALYEYADPKEGRHQDWNTLIYNYGRNEVRNYLAGNALFWLERYGLDGLRVDAVASMIYRDYSRAAGEWVPNFYGGNENLEAIAFLRYTNHTVGTQRDGAITVAEESTSFSGVTRPPDAGGLGFHYKWNMGWMNDTLHYMQLDPVHRKYHHHQMTFSMVYAYSENFVLPLSHDEVVHGKGSILGRMPGDDWQKFANLRAYYGFMWGHPGKKLLFMGNEFAQRREWNHDVSLDWHLLDDESGYHAGVQRLVRDLNQCYRSHAPLYECDYTFSGFQWLVSDDHENSVFAFLRRDNAGNEMLVVSNFTPVPRQGYRIGVPHGGRWHEVLNTDSAYYHGSNTGNQGEIHSEPIPWHYHGYSLSLTLPPLATLFLLREGE</sequence>
<dbReference type="Pfam" id="PF22019">
    <property type="entry name" value="GlgB_N"/>
    <property type="match status" value="1"/>
</dbReference>
<keyword evidence="15" id="KW-1185">Reference proteome</keyword>
<proteinExistence type="inferred from homology"/>
<dbReference type="InterPro" id="IPR006407">
    <property type="entry name" value="GlgB"/>
</dbReference>
<dbReference type="AlphaFoldDB" id="W0HTC7"/>
<evidence type="ECO:0000313" key="14">
    <source>
        <dbReference type="EMBL" id="AHF75455.1"/>
    </source>
</evidence>
<dbReference type="GO" id="GO:0004553">
    <property type="term" value="F:hydrolase activity, hydrolyzing O-glycosyl compounds"/>
    <property type="evidence" value="ECO:0007669"/>
    <property type="project" value="InterPro"/>
</dbReference>
<dbReference type="CDD" id="cd02855">
    <property type="entry name" value="E_set_GBE_prok_N"/>
    <property type="match status" value="1"/>
</dbReference>
<dbReference type="OrthoDB" id="9800174at2"/>
<feature type="domain" description="Glycosyl hydrolase family 13 catalytic" evidence="13">
    <location>
        <begin position="248"/>
        <end position="605"/>
    </location>
</feature>
<dbReference type="EMBL" id="CP006569">
    <property type="protein sequence ID" value="AHF75455.1"/>
    <property type="molecule type" value="Genomic_DNA"/>
</dbReference>
<organism evidence="14 15">
    <name type="scientific">Sodalis praecaptivus</name>
    <dbReference type="NCBI Taxonomy" id="1239307"/>
    <lineage>
        <taxon>Bacteria</taxon>
        <taxon>Pseudomonadati</taxon>
        <taxon>Pseudomonadota</taxon>
        <taxon>Gammaproteobacteria</taxon>
        <taxon>Enterobacterales</taxon>
        <taxon>Bruguierivoracaceae</taxon>
        <taxon>Sodalis</taxon>
    </lineage>
</organism>
<keyword evidence="5 10" id="KW-0321">Glycogen metabolism</keyword>
<dbReference type="Pfam" id="PF02806">
    <property type="entry name" value="Alpha-amylase_C"/>
    <property type="match status" value="1"/>
</dbReference>
<dbReference type="FunFam" id="2.60.40.1180:FF:000002">
    <property type="entry name" value="1,4-alpha-glucan branching enzyme GlgB"/>
    <property type="match status" value="1"/>
</dbReference>
<comment type="catalytic activity">
    <reaction evidence="1 10">
        <text>Transfers a segment of a (1-&gt;4)-alpha-D-glucan chain to a primary hydroxy group in a similar glucan chain.</text>
        <dbReference type="EC" id="2.4.1.18"/>
    </reaction>
</comment>
<dbReference type="InterPro" id="IPR006048">
    <property type="entry name" value="A-amylase/branching_C"/>
</dbReference>
<dbReference type="KEGG" id="sod:Sant_0350"/>
<dbReference type="InterPro" id="IPR013780">
    <property type="entry name" value="Glyco_hydro_b"/>
</dbReference>
<dbReference type="SUPFAM" id="SSF81296">
    <property type="entry name" value="E set domains"/>
    <property type="match status" value="2"/>
</dbReference>
<evidence type="ECO:0000256" key="10">
    <source>
        <dbReference type="HAMAP-Rule" id="MF_00685"/>
    </source>
</evidence>
<comment type="similarity">
    <text evidence="4 10">Belongs to the glycosyl hydrolase 13 family. GlgB subfamily.</text>
</comment>
<evidence type="ECO:0000256" key="1">
    <source>
        <dbReference type="ARBA" id="ARBA00000826"/>
    </source>
</evidence>
<dbReference type="Pfam" id="PF02922">
    <property type="entry name" value="CBM_48"/>
    <property type="match status" value="1"/>
</dbReference>
<name>W0HTC7_9GAMM</name>
<feature type="active site" description="Nucleophile" evidence="10 11">
    <location>
        <position position="406"/>
    </location>
</feature>
<evidence type="ECO:0000256" key="2">
    <source>
        <dbReference type="ARBA" id="ARBA00002953"/>
    </source>
</evidence>
<dbReference type="GO" id="GO:0005829">
    <property type="term" value="C:cytosol"/>
    <property type="evidence" value="ECO:0007669"/>
    <property type="project" value="TreeGrafter"/>
</dbReference>
<dbReference type="InterPro" id="IPR054169">
    <property type="entry name" value="GlgB_N"/>
</dbReference>
<dbReference type="GO" id="GO:0043169">
    <property type="term" value="F:cation binding"/>
    <property type="evidence" value="ECO:0007669"/>
    <property type="project" value="InterPro"/>
</dbReference>
<dbReference type="Gene3D" id="2.60.40.1180">
    <property type="entry name" value="Golgi alpha-mannosidase II"/>
    <property type="match status" value="1"/>
</dbReference>
<dbReference type="NCBIfam" id="TIGR01515">
    <property type="entry name" value="branching_enzym"/>
    <property type="match status" value="1"/>
</dbReference>
<comment type="subunit">
    <text evidence="10">Monomer.</text>
</comment>
<dbReference type="InterPro" id="IPR037439">
    <property type="entry name" value="Branching_enzy"/>
</dbReference>
<evidence type="ECO:0000256" key="5">
    <source>
        <dbReference type="ARBA" id="ARBA00022600"/>
    </source>
</evidence>
<dbReference type="InterPro" id="IPR006047">
    <property type="entry name" value="GH13_cat_dom"/>
</dbReference>
<dbReference type="Gene3D" id="3.20.20.80">
    <property type="entry name" value="Glycosidases"/>
    <property type="match status" value="1"/>
</dbReference>
<comment type="function">
    <text evidence="2 10">Catalyzes the formation of the alpha-1,6-glucosidic linkages in glycogen by scission of a 1,4-alpha-linked oligosaccharide from growing alpha-1,4-glucan chains and the subsequent attachment of the oligosaccharide to the alpha-1,6 position.</text>
</comment>
<dbReference type="InterPro" id="IPR014756">
    <property type="entry name" value="Ig_E-set"/>
</dbReference>
<dbReference type="Proteomes" id="UP000019028">
    <property type="component" value="Chromosome"/>
</dbReference>
<dbReference type="GO" id="GO:0005978">
    <property type="term" value="P:glycogen biosynthetic process"/>
    <property type="evidence" value="ECO:0007669"/>
    <property type="project" value="UniProtKB-UniRule"/>
</dbReference>
<dbReference type="HAMAP" id="MF_00685">
    <property type="entry name" value="GlgB"/>
    <property type="match status" value="1"/>
</dbReference>
<dbReference type="SMART" id="SM00642">
    <property type="entry name" value="Aamy"/>
    <property type="match status" value="1"/>
</dbReference>
<dbReference type="InterPro" id="IPR013783">
    <property type="entry name" value="Ig-like_fold"/>
</dbReference>
<comment type="pathway">
    <text evidence="3 10">Glycan biosynthesis; glycogen biosynthesis.</text>
</comment>
<evidence type="ECO:0000313" key="15">
    <source>
        <dbReference type="Proteomes" id="UP000019028"/>
    </source>
</evidence>
<dbReference type="Gene3D" id="2.60.40.10">
    <property type="entry name" value="Immunoglobulins"/>
    <property type="match status" value="2"/>
</dbReference>
<feature type="active site" description="Proton donor" evidence="10 11">
    <location>
        <position position="459"/>
    </location>
</feature>
<dbReference type="RefSeq" id="WP_025420607.1">
    <property type="nucleotide sequence ID" value="NZ_CP006569.1"/>
</dbReference>
<evidence type="ECO:0000256" key="7">
    <source>
        <dbReference type="ARBA" id="ARBA00022679"/>
    </source>
</evidence>
<dbReference type="InterPro" id="IPR044143">
    <property type="entry name" value="GlgB_N_E_set_prok"/>
</dbReference>
<evidence type="ECO:0000256" key="4">
    <source>
        <dbReference type="ARBA" id="ARBA00009000"/>
    </source>
</evidence>
<dbReference type="PATRIC" id="fig|1239307.3.peg.369"/>
<keyword evidence="8 10" id="KW-0320">Glycogen biosynthesis</keyword>
<dbReference type="PANTHER" id="PTHR43651:SF3">
    <property type="entry name" value="1,4-ALPHA-GLUCAN-BRANCHING ENZYME"/>
    <property type="match status" value="1"/>
</dbReference>
<dbReference type="NCBIfam" id="NF008967">
    <property type="entry name" value="PRK12313.1"/>
    <property type="match status" value="1"/>
</dbReference>
<evidence type="ECO:0000256" key="9">
    <source>
        <dbReference type="ARBA" id="ARBA00023277"/>
    </source>
</evidence>
<dbReference type="InterPro" id="IPR004193">
    <property type="entry name" value="Glyco_hydro_13_N"/>
</dbReference>
<dbReference type="PIRSF" id="PIRSF000463">
    <property type="entry name" value="GlgB"/>
    <property type="match status" value="1"/>
</dbReference>
<dbReference type="FunFam" id="2.60.40.10:FF:000169">
    <property type="entry name" value="1,4-alpha-glucan branching enzyme GlgB"/>
    <property type="match status" value="1"/>
</dbReference>
<accession>W0HTC7</accession>
<gene>
    <name evidence="10 14" type="primary">glgB</name>
    <name evidence="14" type="ORF">Sant_0350</name>
</gene>
<dbReference type="CDD" id="cd11322">
    <property type="entry name" value="AmyAc_Glg_BE"/>
    <property type="match status" value="1"/>
</dbReference>
<evidence type="ECO:0000256" key="8">
    <source>
        <dbReference type="ARBA" id="ARBA00023056"/>
    </source>
</evidence>
<protein>
    <recommendedName>
        <fullName evidence="10">1,4-alpha-glucan branching enzyme GlgB</fullName>
        <ecNumber evidence="10">2.4.1.18</ecNumber>
    </recommendedName>
    <alternativeName>
        <fullName evidence="10">1,4-alpha-D-glucan:1,4-alpha-D-glucan 6-glucosyl-transferase</fullName>
    </alternativeName>
    <alternativeName>
        <fullName evidence="10">Alpha-(1-&gt;4)-glucan branching enzyme</fullName>
    </alternativeName>
    <alternativeName>
        <fullName evidence="10">Glycogen branching enzyme</fullName>
        <shortName evidence="10">BE</shortName>
    </alternativeName>
</protein>
<evidence type="ECO:0000256" key="6">
    <source>
        <dbReference type="ARBA" id="ARBA00022676"/>
    </source>
</evidence>
<dbReference type="Pfam" id="PF00128">
    <property type="entry name" value="Alpha-amylase"/>
    <property type="match status" value="1"/>
</dbReference>
<feature type="region of interest" description="Disordered" evidence="12">
    <location>
        <begin position="217"/>
        <end position="236"/>
    </location>
</feature>
<dbReference type="SUPFAM" id="SSF51011">
    <property type="entry name" value="Glycosyl hydrolase domain"/>
    <property type="match status" value="1"/>
</dbReference>
<dbReference type="HOGENOM" id="CLU_004245_3_2_6"/>
<keyword evidence="6 10" id="KW-0328">Glycosyltransferase</keyword>
<dbReference type="SUPFAM" id="SSF51445">
    <property type="entry name" value="(Trans)glycosidases"/>
    <property type="match status" value="1"/>
</dbReference>
<dbReference type="EC" id="2.4.1.18" evidence="10"/>
<reference evidence="14 15" key="1">
    <citation type="journal article" date="2014" name="Genome Biol. Evol.">
        <title>Genome degeneration and adaptation in a nascent stage of symbiosis.</title>
        <authorList>
            <person name="Oakeson K.F."/>
            <person name="Gil R."/>
            <person name="Clayton A.L."/>
            <person name="Dunn D.M."/>
            <person name="von Niederhausern A.C."/>
            <person name="Hamil C."/>
            <person name="Aoyagi A."/>
            <person name="Duval B."/>
            <person name="Baca A."/>
            <person name="Silva F.J."/>
            <person name="Vallier A."/>
            <person name="Jackson D.G."/>
            <person name="Latorre A."/>
            <person name="Weiss R.B."/>
            <person name="Heddi A."/>
            <person name="Moya A."/>
            <person name="Dale C."/>
        </authorList>
    </citation>
    <scope>NUCLEOTIDE SEQUENCE [LARGE SCALE GENOMIC DNA]</scope>
    <source>
        <strain evidence="14 15">HS1</strain>
    </source>
</reference>
<dbReference type="NCBIfam" id="NF003811">
    <property type="entry name" value="PRK05402.1"/>
    <property type="match status" value="1"/>
</dbReference>
<dbReference type="InterPro" id="IPR017853">
    <property type="entry name" value="GH"/>
</dbReference>